<dbReference type="Gene3D" id="3.30.470.20">
    <property type="entry name" value="ATP-grasp fold, B domain"/>
    <property type="match status" value="1"/>
</dbReference>
<dbReference type="SUPFAM" id="SSF56059">
    <property type="entry name" value="Glutathione synthetase ATP-binding domain-like"/>
    <property type="match status" value="1"/>
</dbReference>
<evidence type="ECO:0000313" key="1">
    <source>
        <dbReference type="EMBL" id="GAF98333.1"/>
    </source>
</evidence>
<gene>
    <name evidence="1" type="ORF">S01H1_21905</name>
</gene>
<reference evidence="1" key="1">
    <citation type="journal article" date="2014" name="Front. Microbiol.">
        <title>High frequency of phylogenetically diverse reductive dehalogenase-homologous genes in deep subseafloor sedimentary metagenomes.</title>
        <authorList>
            <person name="Kawai M."/>
            <person name="Futagami T."/>
            <person name="Toyoda A."/>
            <person name="Takaki Y."/>
            <person name="Nishi S."/>
            <person name="Hori S."/>
            <person name="Arai W."/>
            <person name="Tsubouchi T."/>
            <person name="Morono Y."/>
            <person name="Uchiyama I."/>
            <person name="Ito T."/>
            <person name="Fujiyama A."/>
            <person name="Inagaki F."/>
            <person name="Takami H."/>
        </authorList>
    </citation>
    <scope>NUCLEOTIDE SEQUENCE</scope>
    <source>
        <strain evidence="1">Expedition CK06-06</strain>
    </source>
</reference>
<organism evidence="1">
    <name type="scientific">marine sediment metagenome</name>
    <dbReference type="NCBI Taxonomy" id="412755"/>
    <lineage>
        <taxon>unclassified sequences</taxon>
        <taxon>metagenomes</taxon>
        <taxon>ecological metagenomes</taxon>
    </lineage>
</organism>
<protein>
    <recommendedName>
        <fullName evidence="2">ATP-grasp domain-containing protein</fullName>
    </recommendedName>
</protein>
<accession>X0TXL5</accession>
<comment type="caution">
    <text evidence="1">The sequence shown here is derived from an EMBL/GenBank/DDBJ whole genome shotgun (WGS) entry which is preliminary data.</text>
</comment>
<dbReference type="EMBL" id="BARS01012244">
    <property type="protein sequence ID" value="GAF98333.1"/>
    <property type="molecule type" value="Genomic_DNA"/>
</dbReference>
<name>X0TXL5_9ZZZZ</name>
<proteinExistence type="predicted"/>
<dbReference type="AlphaFoldDB" id="X0TXL5"/>
<evidence type="ECO:0008006" key="2">
    <source>
        <dbReference type="Google" id="ProtNLM"/>
    </source>
</evidence>
<sequence length="168" mass="19474">RDIEPVLVEKLSALCKKVGYHGTFESEFIVSGDRRLLIDFNPRFYSQMGFDIARGVPLPMMVWHAARGERRELDAELERARGWKANGSEVYCHKTMLDLVLTLQGMSGQMSKDDVRHWRRWYADHRATATDAVRDPDDRMPAVIDAASWVQHFAKHPRSFVRSFVLNR</sequence>
<feature type="non-terminal residue" evidence="1">
    <location>
        <position position="1"/>
    </location>
</feature>